<evidence type="ECO:0000313" key="2">
    <source>
        <dbReference type="Proteomes" id="UP000324376"/>
    </source>
</evidence>
<dbReference type="RefSeq" id="WP_148783325.1">
    <property type="nucleotide sequence ID" value="NZ_VNHU01000009.1"/>
</dbReference>
<dbReference type="EMBL" id="VNHU01000009">
    <property type="protein sequence ID" value="TYP71428.1"/>
    <property type="molecule type" value="Genomic_DNA"/>
</dbReference>
<accession>A0A5S5BYL1</accession>
<keyword evidence="2" id="KW-1185">Reference proteome</keyword>
<proteinExistence type="predicted"/>
<comment type="caution">
    <text evidence="1">The sequence shown here is derived from an EMBL/GenBank/DDBJ whole genome shotgun (WGS) entry which is preliminary data.</text>
</comment>
<gene>
    <name evidence="1" type="ORF">BD809_10910</name>
</gene>
<sequence>MKNSLTSVKGLKILDKATQSVLKGGVQQANRCPRGCYDHYFLDVDGSRCAVPNNNGGVCYGTVQNDQCCM</sequence>
<name>A0A5S5BYL1_9FLAO</name>
<dbReference type="AlphaFoldDB" id="A0A5S5BYL1"/>
<organism evidence="1 2">
    <name type="scientific">Aquimarina intermedia</name>
    <dbReference type="NCBI Taxonomy" id="350814"/>
    <lineage>
        <taxon>Bacteria</taxon>
        <taxon>Pseudomonadati</taxon>
        <taxon>Bacteroidota</taxon>
        <taxon>Flavobacteriia</taxon>
        <taxon>Flavobacteriales</taxon>
        <taxon>Flavobacteriaceae</taxon>
        <taxon>Aquimarina</taxon>
    </lineage>
</organism>
<dbReference type="OrthoDB" id="1163610at2"/>
<reference evidence="1 2" key="1">
    <citation type="submission" date="2019-07" db="EMBL/GenBank/DDBJ databases">
        <title>Genomic Encyclopedia of Archaeal and Bacterial Type Strains, Phase II (KMG-II): from individual species to whole genera.</title>
        <authorList>
            <person name="Goeker M."/>
        </authorList>
    </citation>
    <scope>NUCLEOTIDE SEQUENCE [LARGE SCALE GENOMIC DNA]</scope>
    <source>
        <strain evidence="1 2">DSM 17527</strain>
    </source>
</reference>
<protein>
    <submittedName>
        <fullName evidence="1">Uncharacterized protein</fullName>
    </submittedName>
</protein>
<evidence type="ECO:0000313" key="1">
    <source>
        <dbReference type="EMBL" id="TYP71428.1"/>
    </source>
</evidence>
<dbReference type="Proteomes" id="UP000324376">
    <property type="component" value="Unassembled WGS sequence"/>
</dbReference>